<feature type="compositionally biased region" description="Acidic residues" evidence="1">
    <location>
        <begin position="28"/>
        <end position="39"/>
    </location>
</feature>
<feature type="region of interest" description="Disordered" evidence="1">
    <location>
        <begin position="1"/>
        <end position="46"/>
    </location>
</feature>
<organism evidence="3">
    <name type="scientific">Acromyrmex echinatior</name>
    <name type="common">Panamanian leafcutter ant</name>
    <name type="synonym">Acromyrmex octospinosus echinatior</name>
    <dbReference type="NCBI Taxonomy" id="103372"/>
    <lineage>
        <taxon>Eukaryota</taxon>
        <taxon>Metazoa</taxon>
        <taxon>Ecdysozoa</taxon>
        <taxon>Arthropoda</taxon>
        <taxon>Hexapoda</taxon>
        <taxon>Insecta</taxon>
        <taxon>Pterygota</taxon>
        <taxon>Neoptera</taxon>
        <taxon>Endopterygota</taxon>
        <taxon>Hymenoptera</taxon>
        <taxon>Apocrita</taxon>
        <taxon>Aculeata</taxon>
        <taxon>Formicoidea</taxon>
        <taxon>Formicidae</taxon>
        <taxon>Myrmicinae</taxon>
        <taxon>Acromyrmex</taxon>
    </lineage>
</organism>
<dbReference type="InParanoid" id="F4WNU6"/>
<proteinExistence type="predicted"/>
<keyword evidence="3" id="KW-1185">Reference proteome</keyword>
<protein>
    <submittedName>
        <fullName evidence="2">Uncharacterized protein</fullName>
    </submittedName>
</protein>
<sequence>MPRLRARPNSPSPKTPSTTRQRFRPSDDNDDDDNDDDNDGAVRKSQTTRFAVRRTVYLAWRKLVVANTDSVACSSQNYTKSAENTNSGEQTASRVIENRHLYKFTLVGRTGDPAEILVASDHCPCPRGKIQHPIVFQVFGQVDEYIPLSSFPNRTTVLPMRKWRTKFFPHHSPRLKTRNYLLVDGEKEREGKGKRPFSLSGWWVLKNGNPIVSTAYRRSFTADTRKLTLNPKPGVSPLFLYESTPVLHILPDPFISFPQEYEKGREPSAE</sequence>
<evidence type="ECO:0000313" key="3">
    <source>
        <dbReference type="Proteomes" id="UP000007755"/>
    </source>
</evidence>
<dbReference type="Proteomes" id="UP000007755">
    <property type="component" value="Unassembled WGS sequence"/>
</dbReference>
<evidence type="ECO:0000313" key="2">
    <source>
        <dbReference type="EMBL" id="EGI64104.1"/>
    </source>
</evidence>
<dbReference type="AlphaFoldDB" id="F4WNU6"/>
<name>F4WNU6_ACREC</name>
<evidence type="ECO:0000256" key="1">
    <source>
        <dbReference type="SAM" id="MobiDB-lite"/>
    </source>
</evidence>
<accession>F4WNU6</accession>
<gene>
    <name evidence="2" type="ORF">G5I_07453</name>
</gene>
<dbReference type="EMBL" id="GL888239">
    <property type="protein sequence ID" value="EGI64104.1"/>
    <property type="molecule type" value="Genomic_DNA"/>
</dbReference>
<reference evidence="2" key="1">
    <citation type="submission" date="2011-02" db="EMBL/GenBank/DDBJ databases">
        <title>The genome of the leaf-cutting ant Acromyrmex echinatior suggests key adaptations to social evolution and fungus farming.</title>
        <authorList>
            <person name="Nygaard S."/>
            <person name="Zhang G."/>
        </authorList>
    </citation>
    <scope>NUCLEOTIDE SEQUENCE</scope>
</reference>